<reference evidence="1 2" key="1">
    <citation type="submission" date="2018-09" db="EMBL/GenBank/DDBJ databases">
        <title>YIM 75507 draft genome.</title>
        <authorList>
            <person name="Tang S."/>
            <person name="Feng Y."/>
        </authorList>
    </citation>
    <scope>NUCLEOTIDE SEQUENCE [LARGE SCALE GENOMIC DNA]</scope>
    <source>
        <strain evidence="1 2">YIM 75507</strain>
    </source>
</reference>
<dbReference type="Proteomes" id="UP000265768">
    <property type="component" value="Unassembled WGS sequence"/>
</dbReference>
<name>A0A3A4BJR0_9ACTN</name>
<dbReference type="OrthoDB" id="3543368at2"/>
<dbReference type="EMBL" id="QZEY01000001">
    <property type="protein sequence ID" value="RJL35504.1"/>
    <property type="molecule type" value="Genomic_DNA"/>
</dbReference>
<evidence type="ECO:0000313" key="2">
    <source>
        <dbReference type="Proteomes" id="UP000265768"/>
    </source>
</evidence>
<keyword evidence="2" id="KW-1185">Reference proteome</keyword>
<accession>A0A3A4BJR0</accession>
<proteinExistence type="predicted"/>
<dbReference type="AlphaFoldDB" id="A0A3A4BJR0"/>
<evidence type="ECO:0000313" key="1">
    <source>
        <dbReference type="EMBL" id="RJL35504.1"/>
    </source>
</evidence>
<protein>
    <submittedName>
        <fullName evidence="1">Uncharacterized protein</fullName>
    </submittedName>
</protein>
<dbReference type="RefSeq" id="WP_119924477.1">
    <property type="nucleotide sequence ID" value="NZ_QZEY01000001.1"/>
</dbReference>
<comment type="caution">
    <text evidence="1">The sequence shown here is derived from an EMBL/GenBank/DDBJ whole genome shotgun (WGS) entry which is preliminary data.</text>
</comment>
<sequence>MSERSRVRALIGRYDPEGLLAIGAPADEYDPEAGDLLVLVHGTARITPEAVSRVWLRWFGGSAWPESRPDQVAALAAELEAMRRSCGG</sequence>
<organism evidence="1 2">
    <name type="scientific">Bailinhaonella thermotolerans</name>
    <dbReference type="NCBI Taxonomy" id="1070861"/>
    <lineage>
        <taxon>Bacteria</taxon>
        <taxon>Bacillati</taxon>
        <taxon>Actinomycetota</taxon>
        <taxon>Actinomycetes</taxon>
        <taxon>Streptosporangiales</taxon>
        <taxon>Streptosporangiaceae</taxon>
        <taxon>Bailinhaonella</taxon>
    </lineage>
</organism>
<gene>
    <name evidence="1" type="ORF">D5H75_01485</name>
</gene>